<dbReference type="GO" id="GO:0005886">
    <property type="term" value="C:plasma membrane"/>
    <property type="evidence" value="ECO:0007669"/>
    <property type="project" value="UniProtKB-SubCell"/>
</dbReference>
<keyword evidence="3 7" id="KW-0472">Membrane</keyword>
<dbReference type="CDD" id="cd11386">
    <property type="entry name" value="MCP_signal"/>
    <property type="match status" value="1"/>
</dbReference>
<evidence type="ECO:0000256" key="2">
    <source>
        <dbReference type="ARBA" id="ARBA00022475"/>
    </source>
</evidence>
<evidence type="ECO:0000313" key="11">
    <source>
        <dbReference type="Proteomes" id="UP000076935"/>
    </source>
</evidence>
<feature type="transmembrane region" description="Helical" evidence="7">
    <location>
        <begin position="9"/>
        <end position="28"/>
    </location>
</feature>
<comment type="similarity">
    <text evidence="5">Belongs to the methyl-accepting chemotaxis (MCP) protein family.</text>
</comment>
<dbReference type="RefSeq" id="WP_063964344.1">
    <property type="nucleotide sequence ID" value="NZ_JBCNAN010000047.1"/>
</dbReference>
<keyword evidence="11" id="KW-1185">Reference proteome</keyword>
<dbReference type="Gene3D" id="1.10.287.950">
    <property type="entry name" value="Methyl-accepting chemotaxis protein"/>
    <property type="match status" value="1"/>
</dbReference>
<proteinExistence type="inferred from homology"/>
<comment type="caution">
    <text evidence="10">The sequence shown here is derived from an EMBL/GenBank/DDBJ whole genome shotgun (WGS) entry which is preliminary data.</text>
</comment>
<evidence type="ECO:0000256" key="3">
    <source>
        <dbReference type="ARBA" id="ARBA00023136"/>
    </source>
</evidence>
<reference evidence="10 11" key="1">
    <citation type="submission" date="2016-01" db="EMBL/GenBank/DDBJ databases">
        <title>Investigation of taxonomic status of Bacillus aminovorans.</title>
        <authorList>
            <person name="Verma A."/>
            <person name="Pal Y."/>
            <person name="Krishnamurthi S."/>
        </authorList>
    </citation>
    <scope>NUCLEOTIDE SEQUENCE [LARGE SCALE GENOMIC DNA]</scope>
    <source>
        <strain evidence="10 11">DSM 1314</strain>
    </source>
</reference>
<evidence type="ECO:0000259" key="8">
    <source>
        <dbReference type="PROSITE" id="PS50111"/>
    </source>
</evidence>
<evidence type="ECO:0000259" key="9">
    <source>
        <dbReference type="PROSITE" id="PS50885"/>
    </source>
</evidence>
<evidence type="ECO:0000256" key="5">
    <source>
        <dbReference type="ARBA" id="ARBA00029447"/>
    </source>
</evidence>
<dbReference type="SMART" id="SM00283">
    <property type="entry name" value="MA"/>
    <property type="match status" value="1"/>
</dbReference>
<dbReference type="Proteomes" id="UP000076935">
    <property type="component" value="Unassembled WGS sequence"/>
</dbReference>
<keyword evidence="2" id="KW-1003">Cell membrane</keyword>
<name>A0A177LF51_9BACI</name>
<dbReference type="Pfam" id="PF00672">
    <property type="entry name" value="HAMP"/>
    <property type="match status" value="1"/>
</dbReference>
<comment type="subcellular location">
    <subcellularLocation>
        <location evidence="1">Cell membrane</location>
    </subcellularLocation>
</comment>
<feature type="transmembrane region" description="Helical" evidence="7">
    <location>
        <begin position="274"/>
        <end position="295"/>
    </location>
</feature>
<dbReference type="Pfam" id="PF00015">
    <property type="entry name" value="MCPsignal"/>
    <property type="match status" value="1"/>
</dbReference>
<evidence type="ECO:0000256" key="6">
    <source>
        <dbReference type="PROSITE-ProRule" id="PRU00284"/>
    </source>
</evidence>
<dbReference type="EMBL" id="LQWY01000002">
    <property type="protein sequence ID" value="OAH63181.1"/>
    <property type="molecule type" value="Genomic_DNA"/>
</dbReference>
<dbReference type="GO" id="GO:0007165">
    <property type="term" value="P:signal transduction"/>
    <property type="evidence" value="ECO:0007669"/>
    <property type="project" value="UniProtKB-KW"/>
</dbReference>
<dbReference type="SUPFAM" id="SSF58104">
    <property type="entry name" value="Methyl-accepting chemotaxis protein (MCP) signaling domain"/>
    <property type="match status" value="1"/>
</dbReference>
<evidence type="ECO:0000256" key="7">
    <source>
        <dbReference type="SAM" id="Phobius"/>
    </source>
</evidence>
<feature type="domain" description="Methyl-accepting transducer" evidence="8">
    <location>
        <begin position="369"/>
        <end position="605"/>
    </location>
</feature>
<protein>
    <recommendedName>
        <fullName evidence="12">Chemotaxis protein</fullName>
    </recommendedName>
</protein>
<dbReference type="AlphaFoldDB" id="A0A177LF51"/>
<keyword evidence="7" id="KW-1133">Transmembrane helix</keyword>
<evidence type="ECO:0008006" key="12">
    <source>
        <dbReference type="Google" id="ProtNLM"/>
    </source>
</evidence>
<dbReference type="InterPro" id="IPR003660">
    <property type="entry name" value="HAMP_dom"/>
</dbReference>
<dbReference type="SMART" id="SM00304">
    <property type="entry name" value="HAMP"/>
    <property type="match status" value="1"/>
</dbReference>
<keyword evidence="7" id="KW-0812">Transmembrane</keyword>
<sequence length="656" mass="71057">MYISIRWKILIPIIFSLVLVFAAFSFFLTNQMEKSLVQKGEAVVSSIQFGLEDIIVARETAESILEKEMIGQAAMTSLLFEKGTTYEELVALAKKSGLDEFWITDEKGNTVLTNMAPSVEFNFGSDPDGQAYEFMKLLTGDETVVTQKAAVRSLDDKFYKFVGVTGWDDLRIVQVGRDGAMLTELDQHIGVVPMIDSLKNELSDEVKYAAVLSASGDVVASTNESVSLGTGLTDGKQWKGTIDGKSVMYFGKSLSDGQMLVVALSNEVMQTVQWYTGLAALISVMLVIFITYFFVRRLMKPLDVMRGSLEEISNGKGDLTARLHVSGNDEIGKLASAFNKTISEIQAIIVGVKQTASHVVESTMSLSALTTATTDETVFMLESVRHIESGASTQTAMTADCVQTTTALAHRLQDITEASGELFGQSEKTKEAAETGQGIIIEAIGQMNIIDESVHALSATIDVLQSNTVEIGSFLSTISAISSQTNLLALNAAIEAARAGEHGRGFSIVAAEVRKLAEQTDDATGQIQSLISRIQEEVEKSTKRMTESSEYVGKGKIITEEAGKSFMNVLEEIRGMAVKLKAITTATDEVAAGTEEVNAANETIAGASNEAQSHIEDIAEKCTVQSERMTEMGTSIHELRESSEQLHSSVHHFKTD</sequence>
<dbReference type="PANTHER" id="PTHR32089:SF112">
    <property type="entry name" value="LYSOZYME-LIKE PROTEIN-RELATED"/>
    <property type="match status" value="1"/>
</dbReference>
<dbReference type="Gene3D" id="6.10.340.10">
    <property type="match status" value="1"/>
</dbReference>
<evidence type="ECO:0000256" key="1">
    <source>
        <dbReference type="ARBA" id="ARBA00004236"/>
    </source>
</evidence>
<evidence type="ECO:0000313" key="10">
    <source>
        <dbReference type="EMBL" id="OAH63181.1"/>
    </source>
</evidence>
<dbReference type="PROSITE" id="PS50111">
    <property type="entry name" value="CHEMOTAXIS_TRANSDUC_2"/>
    <property type="match status" value="1"/>
</dbReference>
<organism evidence="10 11">
    <name type="scientific">Domibacillus aminovorans</name>
    <dbReference type="NCBI Taxonomy" id="29332"/>
    <lineage>
        <taxon>Bacteria</taxon>
        <taxon>Bacillati</taxon>
        <taxon>Bacillota</taxon>
        <taxon>Bacilli</taxon>
        <taxon>Bacillales</taxon>
        <taxon>Bacillaceae</taxon>
        <taxon>Domibacillus</taxon>
    </lineage>
</organism>
<accession>A0A177LF51</accession>
<dbReference type="InterPro" id="IPR004089">
    <property type="entry name" value="MCPsignal_dom"/>
</dbReference>
<feature type="domain" description="HAMP" evidence="9">
    <location>
        <begin position="296"/>
        <end position="350"/>
    </location>
</feature>
<dbReference type="PANTHER" id="PTHR32089">
    <property type="entry name" value="METHYL-ACCEPTING CHEMOTAXIS PROTEIN MCPB"/>
    <property type="match status" value="1"/>
</dbReference>
<gene>
    <name evidence="10" type="ORF">AWH49_06400</name>
</gene>
<evidence type="ECO:0000256" key="4">
    <source>
        <dbReference type="ARBA" id="ARBA00023224"/>
    </source>
</evidence>
<dbReference type="CDD" id="cd06225">
    <property type="entry name" value="HAMP"/>
    <property type="match status" value="1"/>
</dbReference>
<dbReference type="PROSITE" id="PS50885">
    <property type="entry name" value="HAMP"/>
    <property type="match status" value="1"/>
</dbReference>
<keyword evidence="4 6" id="KW-0807">Transducer</keyword>